<proteinExistence type="predicted"/>
<dbReference type="EMBL" id="RCML01000423">
    <property type="protein sequence ID" value="KAG2977517.1"/>
    <property type="molecule type" value="Genomic_DNA"/>
</dbReference>
<dbReference type="VEuPathDB" id="FungiDB:PC110_g2558"/>
<comment type="caution">
    <text evidence="1">The sequence shown here is derived from an EMBL/GenBank/DDBJ whole genome shotgun (WGS) entry which is preliminary data.</text>
</comment>
<name>A0A8T1CTZ9_9STRA</name>
<reference evidence="1" key="1">
    <citation type="submission" date="2018-10" db="EMBL/GenBank/DDBJ databases">
        <title>Effector identification in a new, highly contiguous assembly of the strawberry crown rot pathogen Phytophthora cactorum.</title>
        <authorList>
            <person name="Armitage A.D."/>
            <person name="Nellist C.F."/>
            <person name="Bates H."/>
            <person name="Vickerstaff R.J."/>
            <person name="Harrison R.J."/>
        </authorList>
    </citation>
    <scope>NUCLEOTIDE SEQUENCE</scope>
    <source>
        <strain evidence="1">4032</strain>
        <strain evidence="2">P415</strain>
    </source>
</reference>
<evidence type="ECO:0000313" key="3">
    <source>
        <dbReference type="Proteomes" id="UP000774804"/>
    </source>
</evidence>
<gene>
    <name evidence="1" type="ORF">PC115_g7696</name>
    <name evidence="2" type="ORF">PC118_g12835</name>
</gene>
<evidence type="ECO:0000313" key="1">
    <source>
        <dbReference type="EMBL" id="KAG2926999.1"/>
    </source>
</evidence>
<dbReference type="Proteomes" id="UP000697107">
    <property type="component" value="Unassembled WGS sequence"/>
</dbReference>
<accession>A0A8T1CTZ9</accession>
<dbReference type="AlphaFoldDB" id="A0A8T1CTZ9"/>
<evidence type="ECO:0000313" key="2">
    <source>
        <dbReference type="EMBL" id="KAG2977517.1"/>
    </source>
</evidence>
<dbReference type="Proteomes" id="UP000774804">
    <property type="component" value="Unassembled WGS sequence"/>
</dbReference>
<sequence>MALPSQFEPSHEPPVNFEYRQHLMHLFPLEASAVTPMDSRRGVTGNHATVLYPSDASSAKPCGSHSDFYSTSAMVKKGTSPLKQSLDSTRWLHSLGALLLTAGACSVMWELAALHAQNGLFTDEMRPELFTLAVPASVTNSSEWRAIDSSGNAEISSDDLLHLSFLEAACQVENDTVLPWTFAAPGNAADRSFPNPQASTSLLHQGDPRLLEQLRQCPDVDIYLPSWARGPAGCAAIVGPLKYLRSRLLPDWVMQAKLYDIATRKSKSYYELCPQTPMLFLSPDHLMKTVKTPSWPKEKPVYLMAPTVDFNTKVAPRLANFTRSVMELTDVVLCRTMRCDQDIKHFLMRQIKDNEDESSASIKNTRVLYTSQVTADPANFARKMLDGDAAPQNVADFAYTRFVHATWKVSSRTTQDVFNCWKTHKNELPPLDVYLLRAIHENKQNDGTRYYKPFPGDSDTKVQVLDAIKFSKKFGEASFFICPTAEDDCLDLARASGGVIVTADAYPMNEFVSTRSEGVTFPTQQSTALHPERRSLVSDDSLLLPSLPATYRSSDLCSAVLKIKSSLSLNERKNIGLQTRRRFHEDAKYFILSMMELQAFTRHTRRLQGGQDEELMQNLRHR</sequence>
<protein>
    <submittedName>
        <fullName evidence="1">Uncharacterized protein</fullName>
    </submittedName>
</protein>
<dbReference type="EMBL" id="RCMI01000189">
    <property type="protein sequence ID" value="KAG2926999.1"/>
    <property type="molecule type" value="Genomic_DNA"/>
</dbReference>
<organism evidence="1 3">
    <name type="scientific">Phytophthora cactorum</name>
    <dbReference type="NCBI Taxonomy" id="29920"/>
    <lineage>
        <taxon>Eukaryota</taxon>
        <taxon>Sar</taxon>
        <taxon>Stramenopiles</taxon>
        <taxon>Oomycota</taxon>
        <taxon>Peronosporomycetes</taxon>
        <taxon>Peronosporales</taxon>
        <taxon>Peronosporaceae</taxon>
        <taxon>Phytophthora</taxon>
    </lineage>
</organism>